<dbReference type="GeneID" id="93587937"/>
<dbReference type="Proteomes" id="UP000283090">
    <property type="component" value="Unassembled WGS sequence"/>
</dbReference>
<name>A0A436ZYJ1_ARTFL</name>
<protein>
    <submittedName>
        <fullName evidence="1">Uncharacterized protein</fullName>
    </submittedName>
</protein>
<accession>A0A436ZYJ1</accession>
<dbReference type="VEuPathDB" id="FungiDB:DFL_005626"/>
<sequence length="439" mass="52010">METFQLLHLTNLPKTNITSLPLELLEDISLHVGKVKFHYSWNLCLANKYLYETIGPSNNFLWYEIVGRFDIGKATKFIKYHKDFNYATLARRKSAWPDPRCCGCEVSGQELKMIQNWSQFRILVYLLFCQKCLDKYYVSLTSIAELRATDPVLQHFFSSHPALNSICHVYWNRRSELVSKELYNHVKNIFNIDASEPLRILTDSEIKEIQEKASMFIPTFVPPEHHRHVHGRKYLEGVTEIYRREYTSLHFLCTPEYLEELWEEYDKLMRRLKRDRIHLTSTFFEDTKTTGMHDPRLAFNYFRFDFHRNPRYGLNRKKYISEEDYQTELSEYEGQKAIITRHKYCQQALVSLFGPGDGIAWRASRVQWPEFLMALFNQWHRSSFGSGLWLPDRPVARCPYCYGFFQGSVGGDTSTKDLWRSEPENLLDHILGEHRDMVS</sequence>
<keyword evidence="2" id="KW-1185">Reference proteome</keyword>
<reference evidence="1 2" key="1">
    <citation type="submission" date="2019-01" db="EMBL/GenBank/DDBJ databases">
        <title>Intercellular communication is required for trap formation in the nematode-trapping fungus Duddingtonia flagrans.</title>
        <authorList>
            <person name="Youssar L."/>
            <person name="Wernet V."/>
            <person name="Hensel N."/>
            <person name="Hildebrandt H.-G."/>
            <person name="Fischer R."/>
        </authorList>
    </citation>
    <scope>NUCLEOTIDE SEQUENCE [LARGE SCALE GENOMIC DNA]</scope>
    <source>
        <strain evidence="1 2">CBS H-5679</strain>
    </source>
</reference>
<dbReference type="OrthoDB" id="5302006at2759"/>
<gene>
    <name evidence="1" type="ORF">DFL_005626</name>
</gene>
<proteinExistence type="predicted"/>
<dbReference type="AlphaFoldDB" id="A0A436ZYJ1"/>
<evidence type="ECO:0000313" key="1">
    <source>
        <dbReference type="EMBL" id="RVD83852.1"/>
    </source>
</evidence>
<dbReference type="EMBL" id="SAEB01000007">
    <property type="protein sequence ID" value="RVD83852.1"/>
    <property type="molecule type" value="Genomic_DNA"/>
</dbReference>
<evidence type="ECO:0000313" key="2">
    <source>
        <dbReference type="Proteomes" id="UP000283090"/>
    </source>
</evidence>
<dbReference type="RefSeq" id="XP_067489396.1">
    <property type="nucleotide sequence ID" value="XM_067634913.1"/>
</dbReference>
<comment type="caution">
    <text evidence="1">The sequence shown here is derived from an EMBL/GenBank/DDBJ whole genome shotgun (WGS) entry which is preliminary data.</text>
</comment>
<organism evidence="1 2">
    <name type="scientific">Arthrobotrys flagrans</name>
    <name type="common">Nematode-trapping fungus</name>
    <name type="synonym">Trichothecium flagrans</name>
    <dbReference type="NCBI Taxonomy" id="97331"/>
    <lineage>
        <taxon>Eukaryota</taxon>
        <taxon>Fungi</taxon>
        <taxon>Dikarya</taxon>
        <taxon>Ascomycota</taxon>
        <taxon>Pezizomycotina</taxon>
        <taxon>Orbiliomycetes</taxon>
        <taxon>Orbiliales</taxon>
        <taxon>Orbiliaceae</taxon>
        <taxon>Arthrobotrys</taxon>
    </lineage>
</organism>